<dbReference type="InterPro" id="IPR036526">
    <property type="entry name" value="C-N_Hydrolase_sf"/>
</dbReference>
<gene>
    <name evidence="2" type="ORF">S01H1_26995</name>
</gene>
<sequence>KRDSWLRGLPARAFDNGLFIVACNQVGENGTGLIFPGVIMILNPMGKILHQYTGTKEKMIIAELKGSDLAKIRTDRMRYFIKYRRPELYRAISQVKLSA</sequence>
<dbReference type="Pfam" id="PF00795">
    <property type="entry name" value="CN_hydrolase"/>
    <property type="match status" value="1"/>
</dbReference>
<feature type="domain" description="CN hydrolase" evidence="1">
    <location>
        <begin position="4"/>
        <end position="73"/>
    </location>
</feature>
<organism evidence="2">
    <name type="scientific">marine sediment metagenome</name>
    <dbReference type="NCBI Taxonomy" id="412755"/>
    <lineage>
        <taxon>unclassified sequences</taxon>
        <taxon>metagenomes</taxon>
        <taxon>ecological metagenomes</taxon>
    </lineage>
</organism>
<dbReference type="EMBL" id="BARS01016400">
    <property type="protein sequence ID" value="GAF86983.1"/>
    <property type="molecule type" value="Genomic_DNA"/>
</dbReference>
<evidence type="ECO:0000313" key="2">
    <source>
        <dbReference type="EMBL" id="GAF86983.1"/>
    </source>
</evidence>
<accession>X0T0M5</accession>
<name>X0T0M5_9ZZZZ</name>
<dbReference type="InterPro" id="IPR003010">
    <property type="entry name" value="C-N_Hydrolase"/>
</dbReference>
<comment type="caution">
    <text evidence="2">The sequence shown here is derived from an EMBL/GenBank/DDBJ whole genome shotgun (WGS) entry which is preliminary data.</text>
</comment>
<evidence type="ECO:0000259" key="1">
    <source>
        <dbReference type="Pfam" id="PF00795"/>
    </source>
</evidence>
<feature type="non-terminal residue" evidence="2">
    <location>
        <position position="1"/>
    </location>
</feature>
<reference evidence="2" key="1">
    <citation type="journal article" date="2014" name="Front. Microbiol.">
        <title>High frequency of phylogenetically diverse reductive dehalogenase-homologous genes in deep subseafloor sedimentary metagenomes.</title>
        <authorList>
            <person name="Kawai M."/>
            <person name="Futagami T."/>
            <person name="Toyoda A."/>
            <person name="Takaki Y."/>
            <person name="Nishi S."/>
            <person name="Hori S."/>
            <person name="Arai W."/>
            <person name="Tsubouchi T."/>
            <person name="Morono Y."/>
            <person name="Uchiyama I."/>
            <person name="Ito T."/>
            <person name="Fujiyama A."/>
            <person name="Inagaki F."/>
            <person name="Takami H."/>
        </authorList>
    </citation>
    <scope>NUCLEOTIDE SEQUENCE</scope>
    <source>
        <strain evidence="2">Expedition CK06-06</strain>
    </source>
</reference>
<proteinExistence type="predicted"/>
<dbReference type="AlphaFoldDB" id="X0T0M5"/>
<dbReference type="SUPFAM" id="SSF56317">
    <property type="entry name" value="Carbon-nitrogen hydrolase"/>
    <property type="match status" value="1"/>
</dbReference>
<protein>
    <recommendedName>
        <fullName evidence="1">CN hydrolase domain-containing protein</fullName>
    </recommendedName>
</protein>
<dbReference type="Gene3D" id="3.60.110.10">
    <property type="entry name" value="Carbon-nitrogen hydrolase"/>
    <property type="match status" value="1"/>
</dbReference>